<sequence length="216" mass="25513">MKYGRKEDVLINPSFYNLKQQKQERIINAGIKEFVRNGFDKSSTNAIVEEAGISKGSLFNYFNNKKDLYLFLLDYSLEIVDKIIDDIDLEDGDLFNRIHKVGIRKLKVQMEFPHLFDLMTAAVAEESEDVRDIIKVRLSPVYRESQNKLYENIDYSLFREDVDVEKAIEILTWTMTGYGDKAVSQLRSFEDLGEFGERYLEEWERYSEILKYSFYK</sequence>
<keyword evidence="1" id="KW-0805">Transcription regulation</keyword>
<reference evidence="7" key="1">
    <citation type="submission" date="2016-10" db="EMBL/GenBank/DDBJ databases">
        <authorList>
            <person name="Varghese N."/>
            <person name="Submissions S."/>
        </authorList>
    </citation>
    <scope>NUCLEOTIDE SEQUENCE [LARGE SCALE GENOMIC DNA]</scope>
    <source>
        <strain evidence="7">CGMCC 1.8895</strain>
    </source>
</reference>
<dbReference type="Pfam" id="PF00440">
    <property type="entry name" value="TetR_N"/>
    <property type="match status" value="1"/>
</dbReference>
<name>A0A1G9ILP9_9BACL</name>
<dbReference type="PROSITE" id="PS01081">
    <property type="entry name" value="HTH_TETR_1"/>
    <property type="match status" value="1"/>
</dbReference>
<dbReference type="EMBL" id="FNFY01000035">
    <property type="protein sequence ID" value="SDL26005.1"/>
    <property type="molecule type" value="Genomic_DNA"/>
</dbReference>
<dbReference type="PROSITE" id="PS50977">
    <property type="entry name" value="HTH_TETR_2"/>
    <property type="match status" value="1"/>
</dbReference>
<dbReference type="InterPro" id="IPR023772">
    <property type="entry name" value="DNA-bd_HTH_TetR-type_CS"/>
</dbReference>
<evidence type="ECO:0000259" key="5">
    <source>
        <dbReference type="PROSITE" id="PS50977"/>
    </source>
</evidence>
<dbReference type="InterPro" id="IPR009057">
    <property type="entry name" value="Homeodomain-like_sf"/>
</dbReference>
<dbReference type="PANTHER" id="PTHR47506">
    <property type="entry name" value="TRANSCRIPTIONAL REGULATORY PROTEIN"/>
    <property type="match status" value="1"/>
</dbReference>
<dbReference type="Gene3D" id="1.10.357.10">
    <property type="entry name" value="Tetracycline Repressor, domain 2"/>
    <property type="match status" value="1"/>
</dbReference>
<dbReference type="AlphaFoldDB" id="A0A1G9ILP9"/>
<dbReference type="Gene3D" id="1.10.10.60">
    <property type="entry name" value="Homeodomain-like"/>
    <property type="match status" value="1"/>
</dbReference>
<evidence type="ECO:0000256" key="4">
    <source>
        <dbReference type="PROSITE-ProRule" id="PRU00335"/>
    </source>
</evidence>
<dbReference type="PANTHER" id="PTHR47506:SF6">
    <property type="entry name" value="HTH-TYPE TRANSCRIPTIONAL REPRESSOR NEMR"/>
    <property type="match status" value="1"/>
</dbReference>
<keyword evidence="7" id="KW-1185">Reference proteome</keyword>
<accession>A0A1G9ILP9</accession>
<dbReference type="SUPFAM" id="SSF46689">
    <property type="entry name" value="Homeodomain-like"/>
    <property type="match status" value="1"/>
</dbReference>
<dbReference type="InterPro" id="IPR001647">
    <property type="entry name" value="HTH_TetR"/>
</dbReference>
<evidence type="ECO:0000313" key="6">
    <source>
        <dbReference type="EMBL" id="SDL26005.1"/>
    </source>
</evidence>
<protein>
    <submittedName>
        <fullName evidence="6">Transcriptional regulator, TetR family</fullName>
    </submittedName>
</protein>
<dbReference type="InterPro" id="IPR036271">
    <property type="entry name" value="Tet_transcr_reg_TetR-rel_C_sf"/>
</dbReference>
<evidence type="ECO:0000256" key="3">
    <source>
        <dbReference type="ARBA" id="ARBA00023163"/>
    </source>
</evidence>
<dbReference type="STRING" id="576118.SAMN05216216_1354"/>
<evidence type="ECO:0000256" key="2">
    <source>
        <dbReference type="ARBA" id="ARBA00023125"/>
    </source>
</evidence>
<organism evidence="6 7">
    <name type="scientific">Lacicoccus qingdaonensis</name>
    <dbReference type="NCBI Taxonomy" id="576118"/>
    <lineage>
        <taxon>Bacteria</taxon>
        <taxon>Bacillati</taxon>
        <taxon>Bacillota</taxon>
        <taxon>Bacilli</taxon>
        <taxon>Bacillales</taxon>
        <taxon>Salinicoccaceae</taxon>
        <taxon>Lacicoccus</taxon>
    </lineage>
</organism>
<feature type="DNA-binding region" description="H-T-H motif" evidence="4">
    <location>
        <begin position="43"/>
        <end position="62"/>
    </location>
</feature>
<keyword evidence="3" id="KW-0804">Transcription</keyword>
<proteinExistence type="predicted"/>
<dbReference type="Proteomes" id="UP000199008">
    <property type="component" value="Unassembled WGS sequence"/>
</dbReference>
<feature type="domain" description="HTH tetR-type" evidence="5">
    <location>
        <begin position="20"/>
        <end position="80"/>
    </location>
</feature>
<gene>
    <name evidence="6" type="ORF">SAMN05216216_1354</name>
</gene>
<evidence type="ECO:0000313" key="7">
    <source>
        <dbReference type="Proteomes" id="UP000199008"/>
    </source>
</evidence>
<keyword evidence="2 4" id="KW-0238">DNA-binding</keyword>
<dbReference type="OrthoDB" id="9780939at2"/>
<dbReference type="GO" id="GO:0003677">
    <property type="term" value="F:DNA binding"/>
    <property type="evidence" value="ECO:0007669"/>
    <property type="project" value="UniProtKB-UniRule"/>
</dbReference>
<dbReference type="RefSeq" id="WP_092988007.1">
    <property type="nucleotide sequence ID" value="NZ_FNFY01000035.1"/>
</dbReference>
<dbReference type="PRINTS" id="PR00455">
    <property type="entry name" value="HTHTETR"/>
</dbReference>
<dbReference type="SUPFAM" id="SSF48498">
    <property type="entry name" value="Tetracyclin repressor-like, C-terminal domain"/>
    <property type="match status" value="1"/>
</dbReference>
<evidence type="ECO:0000256" key="1">
    <source>
        <dbReference type="ARBA" id="ARBA00023015"/>
    </source>
</evidence>